<keyword evidence="2" id="KW-1185">Reference proteome</keyword>
<gene>
    <name evidence="1" type="ORF">D8M05_16560</name>
</gene>
<comment type="caution">
    <text evidence="1">The sequence shown here is derived from an EMBL/GenBank/DDBJ whole genome shotgun (WGS) entry which is preliminary data.</text>
</comment>
<dbReference type="Proteomes" id="UP000281813">
    <property type="component" value="Unassembled WGS sequence"/>
</dbReference>
<name>A0A494YT59_9BACI</name>
<evidence type="ECO:0000313" key="1">
    <source>
        <dbReference type="EMBL" id="RKQ13290.1"/>
    </source>
</evidence>
<dbReference type="EMBL" id="RBZO01000033">
    <property type="protein sequence ID" value="RKQ13290.1"/>
    <property type="molecule type" value="Genomic_DNA"/>
</dbReference>
<proteinExistence type="predicted"/>
<sequence>MPNPVDNKAYFIDNLTNYINASNSVIIDDELKEILSNSDDVNDNYDAFKFNIGINGDEEEKDKEG</sequence>
<reference evidence="1 2" key="1">
    <citation type="journal article" date="2015" name="Antonie Van Leeuwenhoek">
        <title>Oceanobacillus bengalensis sp. nov., a bacterium isolated from seawater of the Bay of Bengal.</title>
        <authorList>
            <person name="Yongchang O."/>
            <person name="Xiang W."/>
            <person name="Wang G."/>
        </authorList>
    </citation>
    <scope>NUCLEOTIDE SEQUENCE [LARGE SCALE GENOMIC DNA]</scope>
    <source>
        <strain evidence="1 2">MCCC 1K00260</strain>
    </source>
</reference>
<dbReference type="RefSeq" id="WP_121133805.1">
    <property type="nucleotide sequence ID" value="NZ_JBHUFK010000050.1"/>
</dbReference>
<protein>
    <submittedName>
        <fullName evidence="1">Uncharacterized protein</fullName>
    </submittedName>
</protein>
<dbReference type="OrthoDB" id="2893237at2"/>
<accession>A0A494YT59</accession>
<evidence type="ECO:0000313" key="2">
    <source>
        <dbReference type="Proteomes" id="UP000281813"/>
    </source>
</evidence>
<dbReference type="AlphaFoldDB" id="A0A494YT59"/>
<organism evidence="1 2">
    <name type="scientific">Oceanobacillus bengalensis</name>
    <dbReference type="NCBI Taxonomy" id="1435466"/>
    <lineage>
        <taxon>Bacteria</taxon>
        <taxon>Bacillati</taxon>
        <taxon>Bacillota</taxon>
        <taxon>Bacilli</taxon>
        <taxon>Bacillales</taxon>
        <taxon>Bacillaceae</taxon>
        <taxon>Oceanobacillus</taxon>
    </lineage>
</organism>